<keyword evidence="2" id="KW-1185">Reference proteome</keyword>
<dbReference type="AlphaFoldDB" id="A0A1M4VPT8"/>
<accession>A0A1M4VPT8</accession>
<organism evidence="1 2">
    <name type="scientific">Bacteroides faecichinchillae</name>
    <dbReference type="NCBI Taxonomy" id="871325"/>
    <lineage>
        <taxon>Bacteria</taxon>
        <taxon>Pseudomonadati</taxon>
        <taxon>Bacteroidota</taxon>
        <taxon>Bacteroidia</taxon>
        <taxon>Bacteroidales</taxon>
        <taxon>Bacteroidaceae</taxon>
        <taxon>Bacteroides</taxon>
    </lineage>
</organism>
<dbReference type="EMBL" id="FQVD01000005">
    <property type="protein sequence ID" value="SHE71056.1"/>
    <property type="molecule type" value="Genomic_DNA"/>
</dbReference>
<proteinExistence type="predicted"/>
<gene>
    <name evidence="1" type="ORF">SAMN05444349_10570</name>
</gene>
<name>A0A1M4VPT8_9BACE</name>
<dbReference type="STRING" id="871325.SAMN05444349_10570"/>
<reference evidence="1 2" key="1">
    <citation type="submission" date="2016-11" db="EMBL/GenBank/DDBJ databases">
        <authorList>
            <person name="Jaros S."/>
            <person name="Januszkiewicz K."/>
            <person name="Wedrychowicz H."/>
        </authorList>
    </citation>
    <scope>NUCLEOTIDE SEQUENCE [LARGE SCALE GENOMIC DNA]</scope>
    <source>
        <strain evidence="1 2">DSM 26883</strain>
    </source>
</reference>
<evidence type="ECO:0000313" key="2">
    <source>
        <dbReference type="Proteomes" id="UP000184436"/>
    </source>
</evidence>
<protein>
    <submittedName>
        <fullName evidence="1">Uncharacterized protein</fullName>
    </submittedName>
</protein>
<sequence length="152" mass="17121">MIHPILERSCAYYCGELRNTHKKQRRYLNHDGKAKPFWDLPKCAVACCGLQNKIYKDFSKPVRTDTYDRVPILKSELLKYVPPKGKIGDITILPKCGNQVGRCAEPHAAKRCMIDEPHTTIQDLCFSAARDITTGEPMAPCAICIAVFPTIK</sequence>
<evidence type="ECO:0000313" key="1">
    <source>
        <dbReference type="EMBL" id="SHE71056.1"/>
    </source>
</evidence>
<dbReference type="RefSeq" id="WP_025073818.1">
    <property type="nucleotide sequence ID" value="NZ_FQVD01000005.1"/>
</dbReference>
<dbReference type="Proteomes" id="UP000184436">
    <property type="component" value="Unassembled WGS sequence"/>
</dbReference>